<evidence type="ECO:0000313" key="3">
    <source>
        <dbReference type="Proteomes" id="UP000243106"/>
    </source>
</evidence>
<keyword evidence="3" id="KW-1185">Reference proteome</keyword>
<sequence length="215" mass="23686">MPDHWIVHLADARGRLSPKEAEIRDAIDRAEARVLEAGGMSDIDIIVEDIPGGVIEEMGLAGFSPSGWTIRLICDPGNPNFEGNLGEPLERMIAHEANHTIRWRTQGYGRTLGEALVTEGLAGRYVHAIFDSAPEIFEAPRDGDLDALGDALEQWAAPYDHAEWFFGTKDRPMWLGYRLGYRIVAQHIAATGTPVRELTDAPAAEFKDSARRLAA</sequence>
<feature type="domain" description="DUF2268" evidence="1">
    <location>
        <begin position="88"/>
        <end position="207"/>
    </location>
</feature>
<evidence type="ECO:0000313" key="2">
    <source>
        <dbReference type="EMBL" id="SFQ28709.1"/>
    </source>
</evidence>
<dbReference type="Pfam" id="PF10026">
    <property type="entry name" value="DUF2268"/>
    <property type="match status" value="1"/>
</dbReference>
<protein>
    <submittedName>
        <fullName evidence="2">Predicted Zn-dependent protease</fullName>
    </submittedName>
</protein>
<dbReference type="EMBL" id="FOXV01000003">
    <property type="protein sequence ID" value="SFQ28709.1"/>
    <property type="molecule type" value="Genomic_DNA"/>
</dbReference>
<dbReference type="STRING" id="93684.SAMN05421853_103246"/>
<accession>A0A1I5X9Q0</accession>
<dbReference type="InterPro" id="IPR018728">
    <property type="entry name" value="DUF2268"/>
</dbReference>
<name>A0A1I5X9Q0_9RHOB</name>
<dbReference type="GO" id="GO:0006508">
    <property type="term" value="P:proteolysis"/>
    <property type="evidence" value="ECO:0007669"/>
    <property type="project" value="UniProtKB-KW"/>
</dbReference>
<proteinExistence type="predicted"/>
<dbReference type="GO" id="GO:0008233">
    <property type="term" value="F:peptidase activity"/>
    <property type="evidence" value="ECO:0007669"/>
    <property type="project" value="UniProtKB-KW"/>
</dbReference>
<keyword evidence="2" id="KW-0645">Protease</keyword>
<organism evidence="2 3">
    <name type="scientific">Roseivivax halotolerans</name>
    <dbReference type="NCBI Taxonomy" id="93684"/>
    <lineage>
        <taxon>Bacteria</taxon>
        <taxon>Pseudomonadati</taxon>
        <taxon>Pseudomonadota</taxon>
        <taxon>Alphaproteobacteria</taxon>
        <taxon>Rhodobacterales</taxon>
        <taxon>Roseobacteraceae</taxon>
        <taxon>Roseivivax</taxon>
    </lineage>
</organism>
<keyword evidence="2" id="KW-0378">Hydrolase</keyword>
<reference evidence="3" key="1">
    <citation type="submission" date="2016-10" db="EMBL/GenBank/DDBJ databases">
        <authorList>
            <person name="Varghese N."/>
            <person name="Submissions S."/>
        </authorList>
    </citation>
    <scope>NUCLEOTIDE SEQUENCE [LARGE SCALE GENOMIC DNA]</scope>
    <source>
        <strain evidence="3">JCM 10271</strain>
    </source>
</reference>
<dbReference type="RefSeq" id="WP_093009954.1">
    <property type="nucleotide sequence ID" value="NZ_FOXV01000003.1"/>
</dbReference>
<gene>
    <name evidence="2" type="ORF">SAMN05421853_103246</name>
</gene>
<dbReference type="Proteomes" id="UP000243106">
    <property type="component" value="Unassembled WGS sequence"/>
</dbReference>
<evidence type="ECO:0000259" key="1">
    <source>
        <dbReference type="Pfam" id="PF10026"/>
    </source>
</evidence>
<dbReference type="AlphaFoldDB" id="A0A1I5X9Q0"/>